<organism evidence="7 8">
    <name type="scientific">Ladona fulva</name>
    <name type="common">Scarce chaser dragonfly</name>
    <name type="synonym">Libellula fulva</name>
    <dbReference type="NCBI Taxonomy" id="123851"/>
    <lineage>
        <taxon>Eukaryota</taxon>
        <taxon>Metazoa</taxon>
        <taxon>Ecdysozoa</taxon>
        <taxon>Arthropoda</taxon>
        <taxon>Hexapoda</taxon>
        <taxon>Insecta</taxon>
        <taxon>Pterygota</taxon>
        <taxon>Palaeoptera</taxon>
        <taxon>Odonata</taxon>
        <taxon>Epiprocta</taxon>
        <taxon>Anisoptera</taxon>
        <taxon>Libelluloidea</taxon>
        <taxon>Libellulidae</taxon>
        <taxon>Ladona</taxon>
    </lineage>
</organism>
<keyword evidence="3" id="KW-0963">Cytoplasm</keyword>
<evidence type="ECO:0000313" key="8">
    <source>
        <dbReference type="Proteomes" id="UP000792457"/>
    </source>
</evidence>
<comment type="subcellular location">
    <subcellularLocation>
        <location evidence="1">Cytoplasm</location>
    </subcellularLocation>
</comment>
<dbReference type="InterPro" id="IPR028133">
    <property type="entry name" value="Dynamitin"/>
</dbReference>
<feature type="compositionally biased region" description="Basic and acidic residues" evidence="6">
    <location>
        <begin position="182"/>
        <end position="191"/>
    </location>
</feature>
<dbReference type="AlphaFoldDB" id="A0A8K0JY28"/>
<reference evidence="7" key="1">
    <citation type="submission" date="2013-04" db="EMBL/GenBank/DDBJ databases">
        <authorList>
            <person name="Qu J."/>
            <person name="Murali S.C."/>
            <person name="Bandaranaike D."/>
            <person name="Bellair M."/>
            <person name="Blankenburg K."/>
            <person name="Chao H."/>
            <person name="Dinh H."/>
            <person name="Doddapaneni H."/>
            <person name="Downs B."/>
            <person name="Dugan-Rocha S."/>
            <person name="Elkadiri S."/>
            <person name="Gnanaolivu R.D."/>
            <person name="Hernandez B."/>
            <person name="Javaid M."/>
            <person name="Jayaseelan J.C."/>
            <person name="Lee S."/>
            <person name="Li M."/>
            <person name="Ming W."/>
            <person name="Munidasa M."/>
            <person name="Muniz J."/>
            <person name="Nguyen L."/>
            <person name="Ongeri F."/>
            <person name="Osuji N."/>
            <person name="Pu L.-L."/>
            <person name="Puazo M."/>
            <person name="Qu C."/>
            <person name="Quiroz J."/>
            <person name="Raj R."/>
            <person name="Weissenberger G."/>
            <person name="Xin Y."/>
            <person name="Zou X."/>
            <person name="Han Y."/>
            <person name="Richards S."/>
            <person name="Worley K."/>
            <person name="Muzny D."/>
            <person name="Gibbs R."/>
        </authorList>
    </citation>
    <scope>NUCLEOTIDE SEQUENCE</scope>
    <source>
        <strain evidence="7">Sampled in the wild</strain>
    </source>
</reference>
<dbReference type="Pfam" id="PF04912">
    <property type="entry name" value="Dynamitin"/>
    <property type="match status" value="1"/>
</dbReference>
<dbReference type="OrthoDB" id="4977at2759"/>
<keyword evidence="8" id="KW-1185">Reference proteome</keyword>
<evidence type="ECO:0000256" key="5">
    <source>
        <dbReference type="SAM" id="Coils"/>
    </source>
</evidence>
<evidence type="ECO:0000256" key="2">
    <source>
        <dbReference type="ARBA" id="ARBA00006176"/>
    </source>
</evidence>
<reference evidence="7" key="2">
    <citation type="submission" date="2017-10" db="EMBL/GenBank/DDBJ databases">
        <title>Ladona fulva Genome sequencing and assembly.</title>
        <authorList>
            <person name="Murali S."/>
            <person name="Richards S."/>
            <person name="Bandaranaike D."/>
            <person name="Bellair M."/>
            <person name="Blankenburg K."/>
            <person name="Chao H."/>
            <person name="Dinh H."/>
            <person name="Doddapaneni H."/>
            <person name="Dugan-Rocha S."/>
            <person name="Elkadiri S."/>
            <person name="Gnanaolivu R."/>
            <person name="Hernandez B."/>
            <person name="Skinner E."/>
            <person name="Javaid M."/>
            <person name="Lee S."/>
            <person name="Li M."/>
            <person name="Ming W."/>
            <person name="Munidasa M."/>
            <person name="Muniz J."/>
            <person name="Nguyen L."/>
            <person name="Hughes D."/>
            <person name="Osuji N."/>
            <person name="Pu L.-L."/>
            <person name="Puazo M."/>
            <person name="Qu C."/>
            <person name="Quiroz J."/>
            <person name="Raj R."/>
            <person name="Weissenberger G."/>
            <person name="Xin Y."/>
            <person name="Zou X."/>
            <person name="Han Y."/>
            <person name="Worley K."/>
            <person name="Muzny D."/>
            <person name="Gibbs R."/>
        </authorList>
    </citation>
    <scope>NUCLEOTIDE SEQUENCE</scope>
    <source>
        <strain evidence="7">Sampled in the wild</strain>
    </source>
</reference>
<evidence type="ECO:0000256" key="6">
    <source>
        <dbReference type="SAM" id="MobiDB-lite"/>
    </source>
</evidence>
<evidence type="ECO:0000256" key="1">
    <source>
        <dbReference type="ARBA" id="ARBA00004496"/>
    </source>
</evidence>
<keyword evidence="4" id="KW-0243">Dynein</keyword>
<protein>
    <recommendedName>
        <fullName evidence="9">Dynactin subunit 2</fullName>
    </recommendedName>
</protein>
<dbReference type="GO" id="GO:0005869">
    <property type="term" value="C:dynactin complex"/>
    <property type="evidence" value="ECO:0007669"/>
    <property type="project" value="InterPro"/>
</dbReference>
<evidence type="ECO:0008006" key="9">
    <source>
        <dbReference type="Google" id="ProtNLM"/>
    </source>
</evidence>
<evidence type="ECO:0000256" key="3">
    <source>
        <dbReference type="ARBA" id="ARBA00022490"/>
    </source>
</evidence>
<dbReference type="GO" id="GO:0030286">
    <property type="term" value="C:dynein complex"/>
    <property type="evidence" value="ECO:0007669"/>
    <property type="project" value="UniProtKB-KW"/>
</dbReference>
<feature type="compositionally biased region" description="Low complexity" evidence="6">
    <location>
        <begin position="192"/>
        <end position="201"/>
    </location>
</feature>
<evidence type="ECO:0000256" key="4">
    <source>
        <dbReference type="ARBA" id="ARBA00023017"/>
    </source>
</evidence>
<feature type="coiled-coil region" evidence="5">
    <location>
        <begin position="95"/>
        <end position="122"/>
    </location>
</feature>
<dbReference type="GO" id="GO:0007017">
    <property type="term" value="P:microtubule-based process"/>
    <property type="evidence" value="ECO:0007669"/>
    <property type="project" value="InterPro"/>
</dbReference>
<evidence type="ECO:0000313" key="7">
    <source>
        <dbReference type="EMBL" id="KAG8224219.1"/>
    </source>
</evidence>
<dbReference type="PANTHER" id="PTHR15346">
    <property type="entry name" value="DYNACTIN SUBUNIT"/>
    <property type="match status" value="1"/>
</dbReference>
<dbReference type="GO" id="GO:0005737">
    <property type="term" value="C:cytoplasm"/>
    <property type="evidence" value="ECO:0007669"/>
    <property type="project" value="UniProtKB-SubCell"/>
</dbReference>
<dbReference type="Proteomes" id="UP000792457">
    <property type="component" value="Unassembled WGS sequence"/>
</dbReference>
<dbReference type="EMBL" id="KZ308188">
    <property type="protein sequence ID" value="KAG8224219.1"/>
    <property type="molecule type" value="Genomic_DNA"/>
</dbReference>
<proteinExistence type="inferred from homology"/>
<accession>A0A8K0JY28</accession>
<feature type="region of interest" description="Disordered" evidence="6">
    <location>
        <begin position="182"/>
        <end position="201"/>
    </location>
</feature>
<name>A0A8K0JY28_LADFU</name>
<comment type="caution">
    <text evidence="7">The sequence shown here is derived from an EMBL/GenBank/DDBJ whole genome shotgun (WGS) entry which is preliminary data.</text>
</comment>
<gene>
    <name evidence="7" type="ORF">J437_LFUL002675</name>
</gene>
<sequence>MADPKYADLPGIAYDQPDVYETSDLPEADQNYEYVEEESEGIERLHISANDAFNNFKDKSLYSKKVDFSDKISKSIRTGYDARSNEWELAGEGEKETVVQKFRRLNCEVKELLDEIEAAKSLGEEGSDTSPVTLAKEAERLRKQLSELKLEETFGDCISELTDPQGAQLKMLLAQLEAFKKGSQEESKESSSKGAGKDAAGGQTSLVTYELYCHPEKEHFSRTERLAMLEQRLHNLEAVVGPNPEKLSRLYADSGSLRGGASGMGLVGAVELLGARTSLFDPAQLDHIEGRLIALGEKMTSLGGDKGSSEVQISPEMEAKISTLYELLKKSEAISTLAKLDSLQENITAGIGNNEALLAEVKGSFTQNLETIKKNMTSLETRISDLKK</sequence>
<comment type="similarity">
    <text evidence="2">Belongs to the dynactin subunit 2 family.</text>
</comment>
<keyword evidence="5" id="KW-0175">Coiled coil</keyword>